<keyword evidence="5" id="KW-0010">Activator</keyword>
<evidence type="ECO:0000256" key="7">
    <source>
        <dbReference type="ARBA" id="ARBA00023242"/>
    </source>
</evidence>
<keyword evidence="4" id="KW-0238">DNA-binding</keyword>
<dbReference type="SUPFAM" id="SSF46689">
    <property type="entry name" value="Homeodomain-like"/>
    <property type="match status" value="1"/>
</dbReference>
<protein>
    <recommendedName>
        <fullName evidence="13">MYB family protein</fullName>
    </recommendedName>
</protein>
<evidence type="ECO:0000256" key="1">
    <source>
        <dbReference type="ARBA" id="ARBA00004123"/>
    </source>
</evidence>
<keyword evidence="6" id="KW-0804">Transcription</keyword>
<feature type="domain" description="Myb-like" evidence="9">
    <location>
        <begin position="13"/>
        <end position="61"/>
    </location>
</feature>
<evidence type="ECO:0000259" key="9">
    <source>
        <dbReference type="PROSITE" id="PS50090"/>
    </source>
</evidence>
<dbReference type="PROSITE" id="PS50090">
    <property type="entry name" value="MYB_LIKE"/>
    <property type="match status" value="2"/>
</dbReference>
<evidence type="ECO:0000256" key="8">
    <source>
        <dbReference type="SAM" id="MobiDB-lite"/>
    </source>
</evidence>
<dbReference type="InterPro" id="IPR001005">
    <property type="entry name" value="SANT/Myb"/>
</dbReference>
<reference evidence="11 12" key="1">
    <citation type="journal article" date="2014" name="PLoS ONE">
        <title>Global Analysis of Gene Expression Profiles in Physic Nut (Jatropha curcas L.) Seedlings Exposed to Salt Stress.</title>
        <authorList>
            <person name="Zhang L."/>
            <person name="Zhang C."/>
            <person name="Wu P."/>
            <person name="Chen Y."/>
            <person name="Li M."/>
            <person name="Jiang H."/>
            <person name="Wu G."/>
        </authorList>
    </citation>
    <scope>NUCLEOTIDE SEQUENCE [LARGE SCALE GENOMIC DNA]</scope>
    <source>
        <strain evidence="12">cv. GZQX0401</strain>
        <tissue evidence="11">Young leaves</tissue>
    </source>
</reference>
<gene>
    <name evidence="11" type="ORF">JCGZ_11822</name>
</gene>
<evidence type="ECO:0000256" key="4">
    <source>
        <dbReference type="ARBA" id="ARBA00023125"/>
    </source>
</evidence>
<feature type="domain" description="HTH myb-type" evidence="10">
    <location>
        <begin position="12"/>
        <end position="61"/>
    </location>
</feature>
<name>A0A067K5D7_JATCU</name>
<dbReference type="OrthoDB" id="845668at2759"/>
<comment type="subcellular location">
    <subcellularLocation>
        <location evidence="1">Nucleus</location>
    </subcellularLocation>
</comment>
<dbReference type="PROSITE" id="PS51294">
    <property type="entry name" value="HTH_MYB"/>
    <property type="match status" value="2"/>
</dbReference>
<proteinExistence type="predicted"/>
<dbReference type="PANTHER" id="PTHR47999:SF24">
    <property type="entry name" value="TRANSCRIPTION FACTOR MYB90"/>
    <property type="match status" value="1"/>
</dbReference>
<dbReference type="GO" id="GO:0003677">
    <property type="term" value="F:DNA binding"/>
    <property type="evidence" value="ECO:0007669"/>
    <property type="project" value="UniProtKB-KW"/>
</dbReference>
<dbReference type="InterPro" id="IPR009057">
    <property type="entry name" value="Homeodomain-like_sf"/>
</dbReference>
<feature type="domain" description="Myb-like" evidence="9">
    <location>
        <begin position="62"/>
        <end position="112"/>
    </location>
</feature>
<keyword evidence="12" id="KW-1185">Reference proteome</keyword>
<keyword evidence="3" id="KW-0805">Transcription regulation</keyword>
<evidence type="ECO:0000259" key="10">
    <source>
        <dbReference type="PROSITE" id="PS51294"/>
    </source>
</evidence>
<keyword evidence="2" id="KW-0677">Repeat</keyword>
<organism evidence="11 12">
    <name type="scientific">Jatropha curcas</name>
    <name type="common">Barbados nut</name>
    <dbReference type="NCBI Taxonomy" id="180498"/>
    <lineage>
        <taxon>Eukaryota</taxon>
        <taxon>Viridiplantae</taxon>
        <taxon>Streptophyta</taxon>
        <taxon>Embryophyta</taxon>
        <taxon>Tracheophyta</taxon>
        <taxon>Spermatophyta</taxon>
        <taxon>Magnoliopsida</taxon>
        <taxon>eudicotyledons</taxon>
        <taxon>Gunneridae</taxon>
        <taxon>Pentapetalae</taxon>
        <taxon>rosids</taxon>
        <taxon>fabids</taxon>
        <taxon>Malpighiales</taxon>
        <taxon>Euphorbiaceae</taxon>
        <taxon>Crotonoideae</taxon>
        <taxon>Jatropheae</taxon>
        <taxon>Jatropha</taxon>
    </lineage>
</organism>
<evidence type="ECO:0000256" key="3">
    <source>
        <dbReference type="ARBA" id="ARBA00023015"/>
    </source>
</evidence>
<feature type="domain" description="HTH myb-type" evidence="10">
    <location>
        <begin position="62"/>
        <end position="116"/>
    </location>
</feature>
<dbReference type="Gene3D" id="1.10.10.60">
    <property type="entry name" value="Homeodomain-like"/>
    <property type="match status" value="2"/>
</dbReference>
<dbReference type="SMART" id="SM00717">
    <property type="entry name" value="SANT"/>
    <property type="match status" value="2"/>
</dbReference>
<accession>A0A067K5D7</accession>
<dbReference type="Proteomes" id="UP000027138">
    <property type="component" value="Unassembled WGS sequence"/>
</dbReference>
<dbReference type="KEGG" id="jcu:105640721"/>
<evidence type="ECO:0000256" key="5">
    <source>
        <dbReference type="ARBA" id="ARBA00023159"/>
    </source>
</evidence>
<dbReference type="AlphaFoldDB" id="A0A067K5D7"/>
<evidence type="ECO:0000256" key="2">
    <source>
        <dbReference type="ARBA" id="ARBA00022737"/>
    </source>
</evidence>
<keyword evidence="7" id="KW-0539">Nucleus</keyword>
<feature type="region of interest" description="Disordered" evidence="8">
    <location>
        <begin position="182"/>
        <end position="207"/>
    </location>
</feature>
<dbReference type="GO" id="GO:0080090">
    <property type="term" value="P:regulation of primary metabolic process"/>
    <property type="evidence" value="ECO:0007669"/>
    <property type="project" value="UniProtKB-ARBA"/>
</dbReference>
<evidence type="ECO:0000313" key="12">
    <source>
        <dbReference type="Proteomes" id="UP000027138"/>
    </source>
</evidence>
<feature type="compositionally biased region" description="Low complexity" evidence="8">
    <location>
        <begin position="195"/>
        <end position="204"/>
    </location>
</feature>
<evidence type="ECO:0000256" key="6">
    <source>
        <dbReference type="ARBA" id="ARBA00023163"/>
    </source>
</evidence>
<dbReference type="PANTHER" id="PTHR47999">
    <property type="entry name" value="TRANSCRIPTION FACTOR MYB8-RELATED-RELATED"/>
    <property type="match status" value="1"/>
</dbReference>
<dbReference type="InterPro" id="IPR015495">
    <property type="entry name" value="Myb_TF_plants"/>
</dbReference>
<sequence length="250" mass="29036">MPMERPIPVGVVRKGAWTPAEDGLLRSCIQRHGEGKWHTVPSRAGLNRCRKSCRLRWLNYLKPDIKRGKFTLDEIDLMIKLHNLLGNRWTLIAGRLPGRTANDVKNFWNTHMRKKLKPSSPYREEDNEKGKTVKIIKPRPRKLSKNISLFTATAKDKDHRQNDNGYDKAPTPVAFPPFDNKIENQSNTTNPFAGESASTFSEGESSSKENDWWSNFSFDEENWNLFFNNEQELIFDRIEMDMEVMGSQYF</sequence>
<dbReference type="EMBL" id="KK914632">
    <property type="protein sequence ID" value="KDP31446.1"/>
    <property type="molecule type" value="Genomic_DNA"/>
</dbReference>
<dbReference type="Pfam" id="PF00249">
    <property type="entry name" value="Myb_DNA-binding"/>
    <property type="match status" value="2"/>
</dbReference>
<evidence type="ECO:0000313" key="11">
    <source>
        <dbReference type="EMBL" id="KDP31446.1"/>
    </source>
</evidence>
<dbReference type="InterPro" id="IPR017930">
    <property type="entry name" value="Myb_dom"/>
</dbReference>
<dbReference type="CDD" id="cd00167">
    <property type="entry name" value="SANT"/>
    <property type="match status" value="2"/>
</dbReference>
<dbReference type="GO" id="GO:0005634">
    <property type="term" value="C:nucleus"/>
    <property type="evidence" value="ECO:0007669"/>
    <property type="project" value="UniProtKB-SubCell"/>
</dbReference>
<dbReference type="FunFam" id="1.10.10.60:FF:000218">
    <property type="entry name" value="Myb transcription factor"/>
    <property type="match status" value="1"/>
</dbReference>
<evidence type="ECO:0008006" key="13">
    <source>
        <dbReference type="Google" id="ProtNLM"/>
    </source>
</evidence>